<accession>A0A1Y1RVS5</accession>
<proteinExistence type="predicted"/>
<dbReference type="InterPro" id="IPR016047">
    <property type="entry name" value="M23ase_b-sheet_dom"/>
</dbReference>
<protein>
    <recommendedName>
        <fullName evidence="1">M23ase beta-sheet core domain-containing protein</fullName>
    </recommendedName>
</protein>
<organism evidence="2 3">
    <name type="scientific">Marispirochaeta aestuarii</name>
    <dbReference type="NCBI Taxonomy" id="1963862"/>
    <lineage>
        <taxon>Bacteria</taxon>
        <taxon>Pseudomonadati</taxon>
        <taxon>Spirochaetota</taxon>
        <taxon>Spirochaetia</taxon>
        <taxon>Spirochaetales</taxon>
        <taxon>Spirochaetaceae</taxon>
        <taxon>Marispirochaeta</taxon>
    </lineage>
</organism>
<dbReference type="RefSeq" id="WP_083052298.1">
    <property type="nucleotide sequence ID" value="NZ_MWQY01000020.1"/>
</dbReference>
<dbReference type="Proteomes" id="UP000192343">
    <property type="component" value="Unassembled WGS sequence"/>
</dbReference>
<dbReference type="AlphaFoldDB" id="A0A1Y1RVS5"/>
<evidence type="ECO:0000313" key="2">
    <source>
        <dbReference type="EMBL" id="ORC32752.1"/>
    </source>
</evidence>
<dbReference type="InterPro" id="IPR011055">
    <property type="entry name" value="Dup_hybrid_motif"/>
</dbReference>
<reference evidence="2 3" key="1">
    <citation type="submission" date="2017-03" db="EMBL/GenBank/DDBJ databases">
        <title>Draft Genome sequence of Marispirochaeta sp. strain JC444.</title>
        <authorList>
            <person name="Shivani Y."/>
            <person name="Subhash Y."/>
            <person name="Sasikala C."/>
            <person name="Ramana C."/>
        </authorList>
    </citation>
    <scope>NUCLEOTIDE SEQUENCE [LARGE SCALE GENOMIC DNA]</scope>
    <source>
        <strain evidence="2 3">JC444</strain>
    </source>
</reference>
<dbReference type="Gene3D" id="2.70.70.10">
    <property type="entry name" value="Glucose Permease (Domain IIA)"/>
    <property type="match status" value="1"/>
</dbReference>
<dbReference type="OrthoDB" id="9801052at2"/>
<dbReference type="CDD" id="cd12797">
    <property type="entry name" value="M23_peptidase"/>
    <property type="match status" value="1"/>
</dbReference>
<evidence type="ECO:0000313" key="3">
    <source>
        <dbReference type="Proteomes" id="UP000192343"/>
    </source>
</evidence>
<dbReference type="STRING" id="1963862.B4O97_15775"/>
<evidence type="ECO:0000259" key="1">
    <source>
        <dbReference type="Pfam" id="PF01551"/>
    </source>
</evidence>
<dbReference type="SUPFAM" id="SSF51261">
    <property type="entry name" value="Duplicated hybrid motif"/>
    <property type="match status" value="1"/>
</dbReference>
<feature type="domain" description="M23ase beta-sheet core" evidence="1">
    <location>
        <begin position="95"/>
        <end position="190"/>
    </location>
</feature>
<comment type="caution">
    <text evidence="2">The sequence shown here is derived from an EMBL/GenBank/DDBJ whole genome shotgun (WGS) entry which is preliminary data.</text>
</comment>
<keyword evidence="3" id="KW-1185">Reference proteome</keyword>
<sequence length="227" mass="26005">MTGLSGELRYPYIFYGENTRRAPLVPDLRGDPYILDLSPESSLFDGIDPRDQRRYQHIIDEQMSGRCTWGFASYMEDRRKLLSSCPQMQREERFFHLGLDIIVPAGTGLHAPLDSVVEFQGYEEGEGNYGAFVLLRHSSVHFRTFYSLYGHLSLASLPPRNREFRAGERFAVVGDFDENGNWFHHTHLQVLTEKGLDEGFLSRGYCSAKDLPVIRAFCPSPLMLFTL</sequence>
<gene>
    <name evidence="2" type="ORF">B4O97_15775</name>
</gene>
<name>A0A1Y1RVS5_9SPIO</name>
<dbReference type="Pfam" id="PF01551">
    <property type="entry name" value="Peptidase_M23"/>
    <property type="match status" value="1"/>
</dbReference>
<dbReference type="EMBL" id="MWQY01000020">
    <property type="protein sequence ID" value="ORC32752.1"/>
    <property type="molecule type" value="Genomic_DNA"/>
</dbReference>